<keyword evidence="3" id="KW-1185">Reference proteome</keyword>
<evidence type="ECO:0000313" key="2">
    <source>
        <dbReference type="EMBL" id="TRM65084.1"/>
    </source>
</evidence>
<dbReference type="Proteomes" id="UP000320762">
    <property type="component" value="Unassembled WGS sequence"/>
</dbReference>
<evidence type="ECO:0000313" key="3">
    <source>
        <dbReference type="Proteomes" id="UP000320762"/>
    </source>
</evidence>
<organism evidence="2 3">
    <name type="scientific">Schizophyllum amplum</name>
    <dbReference type="NCBI Taxonomy" id="97359"/>
    <lineage>
        <taxon>Eukaryota</taxon>
        <taxon>Fungi</taxon>
        <taxon>Dikarya</taxon>
        <taxon>Basidiomycota</taxon>
        <taxon>Agaricomycotina</taxon>
        <taxon>Agaricomycetes</taxon>
        <taxon>Agaricomycetidae</taxon>
        <taxon>Agaricales</taxon>
        <taxon>Schizophyllaceae</taxon>
        <taxon>Schizophyllum</taxon>
    </lineage>
</organism>
<feature type="region of interest" description="Disordered" evidence="1">
    <location>
        <begin position="114"/>
        <end position="179"/>
    </location>
</feature>
<reference evidence="2 3" key="1">
    <citation type="journal article" date="2019" name="New Phytol.">
        <title>Comparative genomics reveals unique wood-decay strategies and fruiting body development in the Schizophyllaceae.</title>
        <authorList>
            <person name="Almasi E."/>
            <person name="Sahu N."/>
            <person name="Krizsan K."/>
            <person name="Balint B."/>
            <person name="Kovacs G.M."/>
            <person name="Kiss B."/>
            <person name="Cseklye J."/>
            <person name="Drula E."/>
            <person name="Henrissat B."/>
            <person name="Nagy I."/>
            <person name="Chovatia M."/>
            <person name="Adam C."/>
            <person name="LaButti K."/>
            <person name="Lipzen A."/>
            <person name="Riley R."/>
            <person name="Grigoriev I.V."/>
            <person name="Nagy L.G."/>
        </authorList>
    </citation>
    <scope>NUCLEOTIDE SEQUENCE [LARGE SCALE GENOMIC DNA]</scope>
    <source>
        <strain evidence="2 3">NL-1724</strain>
    </source>
</reference>
<comment type="caution">
    <text evidence="2">The sequence shown here is derived from an EMBL/GenBank/DDBJ whole genome shotgun (WGS) entry which is preliminary data.</text>
</comment>
<dbReference type="EMBL" id="VDMD01000006">
    <property type="protein sequence ID" value="TRM65084.1"/>
    <property type="molecule type" value="Genomic_DNA"/>
</dbReference>
<dbReference type="AlphaFoldDB" id="A0A550CJY3"/>
<proteinExistence type="predicted"/>
<dbReference type="OrthoDB" id="2946856at2759"/>
<name>A0A550CJY3_9AGAR</name>
<evidence type="ECO:0000256" key="1">
    <source>
        <dbReference type="SAM" id="MobiDB-lite"/>
    </source>
</evidence>
<protein>
    <submittedName>
        <fullName evidence="2">Uncharacterized protein</fullName>
    </submittedName>
</protein>
<sequence length="296" mass="32272">MLCIRMKCVAREGHKGSCNLTEAMLVTTQWTCCRPVWSRRQGHRGHTVPLKRSFKRSRRSPTSRPVIASVPLVPSTMWCMSDASCVFPERVSPGQVAGRCGVVAAEAEVCATPNPCPSRRAPPHPDACRASSGAASLDDFSRKCSRAPRRPSPLNPARDSAPSDHAPRRSARPSSGAVSLPLVRTRRSCRRKLAGMPFAQYVQHGIPKHCAQCVRDTMAKRLLLYRSIHPAPPPAAPMVVDPQPLLPAAPLPALIELAPLQYPPDTPVLKDFDDFDDDEDLMEGIGDDDSGALFAY</sequence>
<accession>A0A550CJY3</accession>
<gene>
    <name evidence="2" type="ORF">BD626DRAFT_490856</name>
</gene>